<dbReference type="EMBL" id="CP129970">
    <property type="protein sequence ID" value="WKK84892.2"/>
    <property type="molecule type" value="Genomic_DNA"/>
</dbReference>
<feature type="domain" description="Cytochrome c" evidence="5">
    <location>
        <begin position="43"/>
        <end position="141"/>
    </location>
</feature>
<dbReference type="SUPFAM" id="SSF46626">
    <property type="entry name" value="Cytochrome c"/>
    <property type="match status" value="1"/>
</dbReference>
<keyword evidence="1 4" id="KW-0349">Heme</keyword>
<dbReference type="AlphaFoldDB" id="A0AA49JDF4"/>
<proteinExistence type="predicted"/>
<dbReference type="PROSITE" id="PS51007">
    <property type="entry name" value="CYTC"/>
    <property type="match status" value="1"/>
</dbReference>
<sequence length="155" mass="17179">MNNRIILSGILPLTIALTFFGCQNNKSNSSTESQKTDLASNSIISQNGAQLISSNCYVCHNPNSNSHEEIIAPPLAGIKERYLKASADRDDFINKMTSFAYNPSKDKAVMKGPVKRFGLMPKTALSEGEIKAIVEYIHDNDIPAPKWFAEHKKKH</sequence>
<evidence type="ECO:0000256" key="1">
    <source>
        <dbReference type="ARBA" id="ARBA00022617"/>
    </source>
</evidence>
<name>A0AA49JDF4_9BACT</name>
<dbReference type="GO" id="GO:0046872">
    <property type="term" value="F:metal ion binding"/>
    <property type="evidence" value="ECO:0007669"/>
    <property type="project" value="UniProtKB-KW"/>
</dbReference>
<dbReference type="Gene3D" id="1.10.760.10">
    <property type="entry name" value="Cytochrome c-like domain"/>
    <property type="match status" value="1"/>
</dbReference>
<dbReference type="InterPro" id="IPR009056">
    <property type="entry name" value="Cyt_c-like_dom"/>
</dbReference>
<dbReference type="GO" id="GO:0009055">
    <property type="term" value="F:electron transfer activity"/>
    <property type="evidence" value="ECO:0007669"/>
    <property type="project" value="InterPro"/>
</dbReference>
<dbReference type="GO" id="GO:0020037">
    <property type="term" value="F:heme binding"/>
    <property type="evidence" value="ECO:0007669"/>
    <property type="project" value="InterPro"/>
</dbReference>
<dbReference type="Pfam" id="PF00034">
    <property type="entry name" value="Cytochrom_C"/>
    <property type="match status" value="1"/>
</dbReference>
<dbReference type="Proteomes" id="UP001244443">
    <property type="component" value="Chromosome"/>
</dbReference>
<gene>
    <name evidence="6" type="ORF">QYS48_22950</name>
</gene>
<keyword evidence="2 4" id="KW-0479">Metal-binding</keyword>
<evidence type="ECO:0000313" key="6">
    <source>
        <dbReference type="EMBL" id="WKK84892.2"/>
    </source>
</evidence>
<evidence type="ECO:0000256" key="4">
    <source>
        <dbReference type="PROSITE-ProRule" id="PRU00433"/>
    </source>
</evidence>
<evidence type="ECO:0000313" key="7">
    <source>
        <dbReference type="Proteomes" id="UP001244443"/>
    </source>
</evidence>
<organism evidence="6 7">
    <name type="scientific">Marivirga arenosa</name>
    <dbReference type="NCBI Taxonomy" id="3059076"/>
    <lineage>
        <taxon>Bacteria</taxon>
        <taxon>Pseudomonadati</taxon>
        <taxon>Bacteroidota</taxon>
        <taxon>Cytophagia</taxon>
        <taxon>Cytophagales</taxon>
        <taxon>Marivirgaceae</taxon>
        <taxon>Marivirga</taxon>
    </lineage>
</organism>
<protein>
    <submittedName>
        <fullName evidence="6">Cytochrome c</fullName>
    </submittedName>
</protein>
<dbReference type="PROSITE" id="PS51257">
    <property type="entry name" value="PROKAR_LIPOPROTEIN"/>
    <property type="match status" value="1"/>
</dbReference>
<evidence type="ECO:0000256" key="3">
    <source>
        <dbReference type="ARBA" id="ARBA00023004"/>
    </source>
</evidence>
<reference evidence="6" key="1">
    <citation type="submission" date="2023-08" db="EMBL/GenBank/DDBJ databases">
        <title>Comparative genomics and taxonomic characterization of three novel marine species of genus Marivirga.</title>
        <authorList>
            <person name="Muhammad N."/>
            <person name="Kim S.-G."/>
        </authorList>
    </citation>
    <scope>NUCLEOTIDE SEQUENCE [LARGE SCALE GENOMIC DNA]</scope>
    <source>
        <strain evidence="6">ABR2-2</strain>
    </source>
</reference>
<dbReference type="RefSeq" id="WP_308356341.1">
    <property type="nucleotide sequence ID" value="NZ_CP129970.2"/>
</dbReference>
<keyword evidence="3 4" id="KW-0408">Iron</keyword>
<keyword evidence="7" id="KW-1185">Reference proteome</keyword>
<evidence type="ECO:0000256" key="2">
    <source>
        <dbReference type="ARBA" id="ARBA00022723"/>
    </source>
</evidence>
<accession>A0AA49JDF4</accession>
<evidence type="ECO:0000259" key="5">
    <source>
        <dbReference type="PROSITE" id="PS51007"/>
    </source>
</evidence>
<dbReference type="InterPro" id="IPR036909">
    <property type="entry name" value="Cyt_c-like_dom_sf"/>
</dbReference>